<accession>A0A7X3LH71</accession>
<evidence type="ECO:0000313" key="1">
    <source>
        <dbReference type="EMBL" id="MWV44827.1"/>
    </source>
</evidence>
<reference evidence="1 2" key="1">
    <citation type="submission" date="2019-12" db="EMBL/GenBank/DDBJ databases">
        <title>Paenibacillus sp. nov., an endophytic bacterium isolated from the stem of Dendrobium.</title>
        <authorList>
            <person name="Zhao R."/>
        </authorList>
    </citation>
    <scope>NUCLEOTIDE SEQUENCE [LARGE SCALE GENOMIC DNA]</scope>
    <source>
        <strain evidence="1 2">HJL G12</strain>
    </source>
</reference>
<evidence type="ECO:0000313" key="2">
    <source>
        <dbReference type="Proteomes" id="UP000460318"/>
    </source>
</evidence>
<protein>
    <submittedName>
        <fullName evidence="1">Uncharacterized protein</fullName>
    </submittedName>
</protein>
<keyword evidence="2" id="KW-1185">Reference proteome</keyword>
<dbReference type="EMBL" id="WUBI01000002">
    <property type="protein sequence ID" value="MWV44827.1"/>
    <property type="molecule type" value="Genomic_DNA"/>
</dbReference>
<dbReference type="Proteomes" id="UP000460318">
    <property type="component" value="Unassembled WGS sequence"/>
</dbReference>
<dbReference type="AlphaFoldDB" id="A0A7X3LH71"/>
<dbReference type="RefSeq" id="WP_160498441.1">
    <property type="nucleotide sequence ID" value="NZ_WUBI01000002.1"/>
</dbReference>
<gene>
    <name evidence="1" type="ORF">GRF59_14495</name>
</gene>
<name>A0A7X3LH71_9BACL</name>
<sequence length="125" mass="14755">MAQRPYQLVWEEDWKHCVTEGGALNLDQIQRELADYSFLLSQVPKVYEEVAGLSKTHYFARSVIDKYEERVEERFLDYVNDFIESIVPDYELHKDSDSTFDNWYADGIKFAIDELKKYAGIKENS</sequence>
<organism evidence="1 2">
    <name type="scientific">Paenibacillus dendrobii</name>
    <dbReference type="NCBI Taxonomy" id="2691084"/>
    <lineage>
        <taxon>Bacteria</taxon>
        <taxon>Bacillati</taxon>
        <taxon>Bacillota</taxon>
        <taxon>Bacilli</taxon>
        <taxon>Bacillales</taxon>
        <taxon>Paenibacillaceae</taxon>
        <taxon>Paenibacillus</taxon>
    </lineage>
</organism>
<comment type="caution">
    <text evidence="1">The sequence shown here is derived from an EMBL/GenBank/DDBJ whole genome shotgun (WGS) entry which is preliminary data.</text>
</comment>
<proteinExistence type="predicted"/>